<dbReference type="InterPro" id="IPR050273">
    <property type="entry name" value="GppA/Ppx_hydrolase"/>
</dbReference>
<dbReference type="Gene3D" id="3.30.420.150">
    <property type="entry name" value="Exopolyphosphatase. Domain 2"/>
    <property type="match status" value="1"/>
</dbReference>
<proteinExistence type="predicted"/>
<evidence type="ECO:0000259" key="1">
    <source>
        <dbReference type="Pfam" id="PF02541"/>
    </source>
</evidence>
<dbReference type="PANTHER" id="PTHR30005">
    <property type="entry name" value="EXOPOLYPHOSPHATASE"/>
    <property type="match status" value="1"/>
</dbReference>
<dbReference type="EMBL" id="CAFBLJ010000038">
    <property type="protein sequence ID" value="CAB4868916.1"/>
    <property type="molecule type" value="Genomic_DNA"/>
</dbReference>
<dbReference type="InterPro" id="IPR007511">
    <property type="entry name" value="DUF501"/>
</dbReference>
<dbReference type="InterPro" id="IPR043129">
    <property type="entry name" value="ATPase_NBD"/>
</dbReference>
<dbReference type="CDD" id="cd24119">
    <property type="entry name" value="ASKHA_NBD_MtPPX2-like"/>
    <property type="match status" value="1"/>
</dbReference>
<gene>
    <name evidence="2" type="ORF">UFOPK3304_00887</name>
</gene>
<organism evidence="2">
    <name type="scientific">freshwater metagenome</name>
    <dbReference type="NCBI Taxonomy" id="449393"/>
    <lineage>
        <taxon>unclassified sequences</taxon>
        <taxon>metagenomes</taxon>
        <taxon>ecological metagenomes</taxon>
    </lineage>
</organism>
<dbReference type="Gene3D" id="3.30.420.40">
    <property type="match status" value="1"/>
</dbReference>
<dbReference type="GO" id="GO:0016462">
    <property type="term" value="F:pyrophosphatase activity"/>
    <property type="evidence" value="ECO:0007669"/>
    <property type="project" value="TreeGrafter"/>
</dbReference>
<reference evidence="2" key="1">
    <citation type="submission" date="2020-05" db="EMBL/GenBank/DDBJ databases">
        <authorList>
            <person name="Chiriac C."/>
            <person name="Salcher M."/>
            <person name="Ghai R."/>
            <person name="Kavagutti S V."/>
        </authorList>
    </citation>
    <scope>NUCLEOTIDE SEQUENCE</scope>
</reference>
<protein>
    <submittedName>
        <fullName evidence="2">Unannotated protein</fullName>
    </submittedName>
</protein>
<dbReference type="SUPFAM" id="SSF53067">
    <property type="entry name" value="Actin-like ATPase domain"/>
    <property type="match status" value="2"/>
</dbReference>
<dbReference type="Pfam" id="PF04417">
    <property type="entry name" value="DUF501"/>
    <property type="match status" value="1"/>
</dbReference>
<dbReference type="Pfam" id="PF02541">
    <property type="entry name" value="Ppx-GppA"/>
    <property type="match status" value="1"/>
</dbReference>
<accession>A0A6J7DEF7</accession>
<dbReference type="InterPro" id="IPR003695">
    <property type="entry name" value="Ppx_GppA_N"/>
</dbReference>
<feature type="domain" description="Ppx/GppA phosphatase N-terminal" evidence="1">
    <location>
        <begin position="188"/>
        <end position="464"/>
    </location>
</feature>
<evidence type="ECO:0000313" key="2">
    <source>
        <dbReference type="EMBL" id="CAB4868916.1"/>
    </source>
</evidence>
<name>A0A6J7DEF7_9ZZZZ</name>
<dbReference type="AlphaFoldDB" id="A0A6J7DEF7"/>
<dbReference type="PANTHER" id="PTHR30005:SF13">
    <property type="entry name" value="EXOPOLYPHOSPHATASE 2"/>
    <property type="match status" value="1"/>
</dbReference>
<sequence length="467" mass="50598">MNNDFVASPHDREIVTQLLGREPSGLFAVVVRDNNGVPVVIKNAPFLADGTPMPTLYWLCSPEALVAVSRLEAAGGVNEAEAEVDATALENAHREYQAERDAYIPLDHVGPRPSGGVAGTRIGVKCLHAHYAWHLAGGNDPVGRWVAERLAKHDHVPTIGNSRFGKVAAIDIGTNSTNLLIVDRNGRTLERQVTVTRLGQGVDQTRNLLPEAIERTINCLSTYRSLLDQHDSPQLRIIASSASRDALNREEFFDQAEKVLGVRPELVSGETEARLAYLGCTSQIATDPNGHLIIDIGGGSTELIMGTTQLSHAYSIDVGAVRMTERHLRHDPPLPEELLNAIGEVEDFFEDVLRTNPSMKHVRQIIGTAGTIVTIAAIEIGQQVFDAKELHGFILTRDAIEDVFRTLATESLADRLHNPGLPPERADVIVGGCCVLVALMRSMGADELTVSTNNILDGVCAELLSNV</sequence>